<gene>
    <name evidence="1" type="ORF">FRZ67_06040</name>
</gene>
<dbReference type="AlphaFoldDB" id="A0A5B8V7I5"/>
<dbReference type="EMBL" id="CP042435">
    <property type="protein sequence ID" value="QEC66883.1"/>
    <property type="molecule type" value="Genomic_DNA"/>
</dbReference>
<evidence type="ECO:0000313" key="2">
    <source>
        <dbReference type="Proteomes" id="UP000321533"/>
    </source>
</evidence>
<evidence type="ECO:0000313" key="1">
    <source>
        <dbReference type="EMBL" id="QEC66883.1"/>
    </source>
</evidence>
<sequence>MTLFSPLLIFILVRFIFIIVKAMEDSARTRNGYYNPAKRRYKMNFRFCRKINSLSMLFNGHYIDAKALYVLQTGKVPCITFVGELDIEKAFGYIKETFKDDVKQVYHHSYFDHDKNENFFNSIILIMPNQRMIELGNNYCHLLYHVDDHQWMRNICEVFKDFRLPGNANATTKVVGFARQAEMN</sequence>
<accession>A0A5B8V7I5</accession>
<dbReference type="OrthoDB" id="673184at2"/>
<dbReference type="RefSeq" id="WP_147188683.1">
    <property type="nucleotide sequence ID" value="NZ_CP042435.1"/>
</dbReference>
<reference evidence="1 2" key="1">
    <citation type="journal article" date="2016" name="Int. J. Syst. Evol. Microbiol.">
        <title>Panacibacter ginsenosidivorans gen. nov., sp. nov., with ginsenoside converting activity isolated from soil of a ginseng field.</title>
        <authorList>
            <person name="Siddiqi M.Z."/>
            <person name="Muhammad Shafi S."/>
            <person name="Choi K.D."/>
            <person name="Im W.T."/>
        </authorList>
    </citation>
    <scope>NUCLEOTIDE SEQUENCE [LARGE SCALE GENOMIC DNA]</scope>
    <source>
        <strain evidence="1 2">Gsoil1550</strain>
    </source>
</reference>
<proteinExistence type="predicted"/>
<name>A0A5B8V7I5_9BACT</name>
<protein>
    <submittedName>
        <fullName evidence="1">Uncharacterized protein</fullName>
    </submittedName>
</protein>
<dbReference type="KEGG" id="pgin:FRZ67_06040"/>
<keyword evidence="2" id="KW-1185">Reference proteome</keyword>
<organism evidence="1 2">
    <name type="scientific">Panacibacter ginsenosidivorans</name>
    <dbReference type="NCBI Taxonomy" id="1813871"/>
    <lineage>
        <taxon>Bacteria</taxon>
        <taxon>Pseudomonadati</taxon>
        <taxon>Bacteroidota</taxon>
        <taxon>Chitinophagia</taxon>
        <taxon>Chitinophagales</taxon>
        <taxon>Chitinophagaceae</taxon>
        <taxon>Panacibacter</taxon>
    </lineage>
</organism>
<dbReference type="Proteomes" id="UP000321533">
    <property type="component" value="Chromosome"/>
</dbReference>